<keyword evidence="1" id="KW-0732">Signal</keyword>
<evidence type="ECO:0000256" key="1">
    <source>
        <dbReference type="SAM" id="SignalP"/>
    </source>
</evidence>
<dbReference type="AlphaFoldDB" id="A0A517S809"/>
<evidence type="ECO:0000313" key="2">
    <source>
        <dbReference type="EMBL" id="QDT52265.1"/>
    </source>
</evidence>
<feature type="signal peptide" evidence="1">
    <location>
        <begin position="1"/>
        <end position="27"/>
    </location>
</feature>
<keyword evidence="3" id="KW-1185">Reference proteome</keyword>
<dbReference type="OrthoDB" id="210579at2"/>
<name>A0A517S809_9PLAN</name>
<reference evidence="2 3" key="1">
    <citation type="submission" date="2019-02" db="EMBL/GenBank/DDBJ databases">
        <title>Deep-cultivation of Planctomycetes and their phenomic and genomic characterization uncovers novel biology.</title>
        <authorList>
            <person name="Wiegand S."/>
            <person name="Jogler M."/>
            <person name="Boedeker C."/>
            <person name="Pinto D."/>
            <person name="Vollmers J."/>
            <person name="Rivas-Marin E."/>
            <person name="Kohn T."/>
            <person name="Peeters S.H."/>
            <person name="Heuer A."/>
            <person name="Rast P."/>
            <person name="Oberbeckmann S."/>
            <person name="Bunk B."/>
            <person name="Jeske O."/>
            <person name="Meyerdierks A."/>
            <person name="Storesund J.E."/>
            <person name="Kallscheuer N."/>
            <person name="Luecker S."/>
            <person name="Lage O.M."/>
            <person name="Pohl T."/>
            <person name="Merkel B.J."/>
            <person name="Hornburger P."/>
            <person name="Mueller R.-W."/>
            <person name="Bruemmer F."/>
            <person name="Labrenz M."/>
            <person name="Spormann A.M."/>
            <person name="Op den Camp H."/>
            <person name="Overmann J."/>
            <person name="Amann R."/>
            <person name="Jetten M.S.M."/>
            <person name="Mascher T."/>
            <person name="Medema M.H."/>
            <person name="Devos D.P."/>
            <person name="Kaster A.-K."/>
            <person name="Ovreas L."/>
            <person name="Rohde M."/>
            <person name="Galperin M.Y."/>
            <person name="Jogler C."/>
        </authorList>
    </citation>
    <scope>NUCLEOTIDE SEQUENCE [LARGE SCALE GENOMIC DNA]</scope>
    <source>
        <strain evidence="2 3">Pan44</strain>
    </source>
</reference>
<organism evidence="2 3">
    <name type="scientific">Caulifigura coniformis</name>
    <dbReference type="NCBI Taxonomy" id="2527983"/>
    <lineage>
        <taxon>Bacteria</taxon>
        <taxon>Pseudomonadati</taxon>
        <taxon>Planctomycetota</taxon>
        <taxon>Planctomycetia</taxon>
        <taxon>Planctomycetales</taxon>
        <taxon>Planctomycetaceae</taxon>
        <taxon>Caulifigura</taxon>
    </lineage>
</organism>
<dbReference type="InParanoid" id="A0A517S809"/>
<gene>
    <name evidence="2" type="ORF">Pan44_02740</name>
</gene>
<proteinExistence type="predicted"/>
<evidence type="ECO:0000313" key="3">
    <source>
        <dbReference type="Proteomes" id="UP000315700"/>
    </source>
</evidence>
<accession>A0A517S809</accession>
<sequence precursor="true">MTALLRFPSLAIAAVVALSIFSATASAQGLLVKLPAEDGVGVRYEGTYKQLVKRPNSVQGDSTIEWRRQLKISSVGKEEAEFQGKTQPCRWLEFKVQTGHAKEGDIDAGPGSVRIYKVLVAESVIRDTVNEPIAEGREIYTSFLPIVKGFRKFGDETAQPIDPPVLSIFPAIAQIQFYRNLAAGGEPADLQLPIGNTPANLFKGSLTTESPTRRSTNSAEIYRSENIPFGIAKWTAKTTTEEKPGTAPRSEFTVTNEIVEEMSAFELLSGAESELITP</sequence>
<dbReference type="KEGG" id="ccos:Pan44_02740"/>
<dbReference type="RefSeq" id="WP_145026527.1">
    <property type="nucleotide sequence ID" value="NZ_CP036271.1"/>
</dbReference>
<dbReference type="Proteomes" id="UP000315700">
    <property type="component" value="Chromosome"/>
</dbReference>
<dbReference type="EMBL" id="CP036271">
    <property type="protein sequence ID" value="QDT52265.1"/>
    <property type="molecule type" value="Genomic_DNA"/>
</dbReference>
<feature type="chain" id="PRO_5022185031" evidence="1">
    <location>
        <begin position="28"/>
        <end position="278"/>
    </location>
</feature>
<protein>
    <submittedName>
        <fullName evidence="2">Uncharacterized protein</fullName>
    </submittedName>
</protein>